<dbReference type="EMBL" id="JACNYL010000001">
    <property type="protein sequence ID" value="MBD1420593.1"/>
    <property type="molecule type" value="Genomic_DNA"/>
</dbReference>
<feature type="domain" description="RNA polymerase sigma-70 region 2" evidence="5">
    <location>
        <begin position="17"/>
        <end position="82"/>
    </location>
</feature>
<dbReference type="InterPro" id="IPR036388">
    <property type="entry name" value="WH-like_DNA-bd_sf"/>
</dbReference>
<dbReference type="InterPro" id="IPR013324">
    <property type="entry name" value="RNA_pol_sigma_r3/r4-like"/>
</dbReference>
<evidence type="ECO:0000259" key="5">
    <source>
        <dbReference type="Pfam" id="PF04542"/>
    </source>
</evidence>
<reference evidence="7 8" key="1">
    <citation type="submission" date="2020-08" db="EMBL/GenBank/DDBJ databases">
        <title>Sphingobacterium sp. DN00404 isolated from aquaculture water.</title>
        <authorList>
            <person name="Zhang M."/>
        </authorList>
    </citation>
    <scope>NUCLEOTIDE SEQUENCE [LARGE SCALE GENOMIC DNA]</scope>
    <source>
        <strain evidence="7 8">KCTC 42746</strain>
    </source>
</reference>
<gene>
    <name evidence="7" type="ORF">H8B21_03320</name>
</gene>
<dbReference type="SUPFAM" id="SSF88946">
    <property type="entry name" value="Sigma2 domain of RNA polymerase sigma factors"/>
    <property type="match status" value="1"/>
</dbReference>
<dbReference type="InterPro" id="IPR007627">
    <property type="entry name" value="RNA_pol_sigma70_r2"/>
</dbReference>
<evidence type="ECO:0000256" key="4">
    <source>
        <dbReference type="ARBA" id="ARBA00023163"/>
    </source>
</evidence>
<evidence type="ECO:0000313" key="7">
    <source>
        <dbReference type="EMBL" id="MBD1420593.1"/>
    </source>
</evidence>
<comment type="caution">
    <text evidence="7">The sequence shown here is derived from an EMBL/GenBank/DDBJ whole genome shotgun (WGS) entry which is preliminary data.</text>
</comment>
<dbReference type="InterPro" id="IPR013325">
    <property type="entry name" value="RNA_pol_sigma_r2"/>
</dbReference>
<keyword evidence="2" id="KW-0805">Transcription regulation</keyword>
<dbReference type="InterPro" id="IPR013249">
    <property type="entry name" value="RNA_pol_sigma70_r4_t2"/>
</dbReference>
<organism evidence="7 8">
    <name type="scientific">Sphingobacterium chuzhouense</name>
    <dbReference type="NCBI Taxonomy" id="1742264"/>
    <lineage>
        <taxon>Bacteria</taxon>
        <taxon>Pseudomonadati</taxon>
        <taxon>Bacteroidota</taxon>
        <taxon>Sphingobacteriia</taxon>
        <taxon>Sphingobacteriales</taxon>
        <taxon>Sphingobacteriaceae</taxon>
        <taxon>Sphingobacterium</taxon>
    </lineage>
</organism>
<feature type="domain" description="RNA polymerase sigma factor 70 region 4 type 2" evidence="6">
    <location>
        <begin position="113"/>
        <end position="163"/>
    </location>
</feature>
<dbReference type="NCBIfam" id="TIGR02937">
    <property type="entry name" value="sigma70-ECF"/>
    <property type="match status" value="1"/>
</dbReference>
<evidence type="ECO:0000256" key="3">
    <source>
        <dbReference type="ARBA" id="ARBA00023082"/>
    </source>
</evidence>
<dbReference type="NCBIfam" id="TIGR02985">
    <property type="entry name" value="Sig70_bacteroi1"/>
    <property type="match status" value="1"/>
</dbReference>
<dbReference type="Pfam" id="PF04542">
    <property type="entry name" value="Sigma70_r2"/>
    <property type="match status" value="1"/>
</dbReference>
<dbReference type="Gene3D" id="1.10.10.10">
    <property type="entry name" value="Winged helix-like DNA-binding domain superfamily/Winged helix DNA-binding domain"/>
    <property type="match status" value="1"/>
</dbReference>
<name>A0ABR7XN45_9SPHI</name>
<dbReference type="InterPro" id="IPR039425">
    <property type="entry name" value="RNA_pol_sigma-70-like"/>
</dbReference>
<protein>
    <submittedName>
        <fullName evidence="7">RNA polymerase sigma-70 factor</fullName>
    </submittedName>
</protein>
<dbReference type="PANTHER" id="PTHR43133">
    <property type="entry name" value="RNA POLYMERASE ECF-TYPE SIGMA FACTO"/>
    <property type="match status" value="1"/>
</dbReference>
<keyword evidence="4" id="KW-0804">Transcription</keyword>
<sequence>MLRKIKAGDEVAFGKVYQEYFPKLLNYIYSKTQSWFLAEEVTQITFVKLWKNRSRINEDLAIEIQLFRIAKTSLIDEIRKQNNLIAALREFSQQEVSSGVWDQIQLKEINTMLQKGIEQMPPVRKQIFTLSRIEGYSNKYIAEELSISIKTVEKHITLAIKQLRKYFLIFILIVQKLFFY</sequence>
<evidence type="ECO:0000313" key="8">
    <source>
        <dbReference type="Proteomes" id="UP000651112"/>
    </source>
</evidence>
<evidence type="ECO:0000256" key="2">
    <source>
        <dbReference type="ARBA" id="ARBA00023015"/>
    </source>
</evidence>
<dbReference type="RefSeq" id="WP_190312348.1">
    <property type="nucleotide sequence ID" value="NZ_JACNYL010000001.1"/>
</dbReference>
<dbReference type="Pfam" id="PF08281">
    <property type="entry name" value="Sigma70_r4_2"/>
    <property type="match status" value="1"/>
</dbReference>
<keyword evidence="8" id="KW-1185">Reference proteome</keyword>
<evidence type="ECO:0000259" key="6">
    <source>
        <dbReference type="Pfam" id="PF08281"/>
    </source>
</evidence>
<dbReference type="Gene3D" id="1.10.1740.10">
    <property type="match status" value="1"/>
</dbReference>
<comment type="similarity">
    <text evidence="1">Belongs to the sigma-70 factor family. ECF subfamily.</text>
</comment>
<dbReference type="InterPro" id="IPR014284">
    <property type="entry name" value="RNA_pol_sigma-70_dom"/>
</dbReference>
<accession>A0ABR7XN45</accession>
<dbReference type="Proteomes" id="UP000651112">
    <property type="component" value="Unassembled WGS sequence"/>
</dbReference>
<proteinExistence type="inferred from homology"/>
<evidence type="ECO:0000256" key="1">
    <source>
        <dbReference type="ARBA" id="ARBA00010641"/>
    </source>
</evidence>
<dbReference type="PANTHER" id="PTHR43133:SF46">
    <property type="entry name" value="RNA POLYMERASE SIGMA-70 FACTOR ECF SUBFAMILY"/>
    <property type="match status" value="1"/>
</dbReference>
<dbReference type="SUPFAM" id="SSF88659">
    <property type="entry name" value="Sigma3 and sigma4 domains of RNA polymerase sigma factors"/>
    <property type="match status" value="1"/>
</dbReference>
<keyword evidence="3" id="KW-0731">Sigma factor</keyword>
<dbReference type="InterPro" id="IPR014327">
    <property type="entry name" value="RNA_pol_sigma70_bacteroid"/>
</dbReference>